<accession>A0A6G3MDI4</accession>
<dbReference type="InterPro" id="IPR041412">
    <property type="entry name" value="Xrn1_helical"/>
</dbReference>
<protein>
    <submittedName>
        <fullName evidence="2">5'-3' exoribonuclease 1 (Trinotate prediction)</fullName>
    </submittedName>
</protein>
<dbReference type="AlphaFoldDB" id="A0A6G3MDI4"/>
<sequence>MNNLLISIPLYQEKSGFGPDYKDSDTSSYEIDLGSNFYELTATEKEQLDQFKAKYYLHKLKFNDMDRPYTHICIEYINALNWIMQYYLKGVPSWTWCYPYHYAPFCSDILETAIVSTEFQIDQPYDSIVQLSCMLSNQSFNILPDQIRNYLTSETCALIDMFPTSFQCDQNGKTQDYESIVLIPFPDMRRVAEYLSPIINKLDSNTLQLNRVADNFIFEHDPQSVSNISTTVIEHASLCELKRRPVRIIATKTLSYVSSWYQPLTVPYHLFPSFNTLQFTVIQPNNFRLL</sequence>
<dbReference type="Gene3D" id="1.25.40.1050">
    <property type="match status" value="1"/>
</dbReference>
<dbReference type="InterPro" id="IPR027073">
    <property type="entry name" value="5_3_exoribonuclease"/>
</dbReference>
<evidence type="ECO:0000259" key="1">
    <source>
        <dbReference type="Pfam" id="PF17846"/>
    </source>
</evidence>
<dbReference type="GO" id="GO:0004534">
    <property type="term" value="F:5'-3' RNA exonuclease activity"/>
    <property type="evidence" value="ECO:0007669"/>
    <property type="project" value="TreeGrafter"/>
</dbReference>
<reference evidence="2" key="1">
    <citation type="submission" date="2018-11" db="EMBL/GenBank/DDBJ databases">
        <title>Henneguya salminicola genome and transcriptome.</title>
        <authorList>
            <person name="Yahalomi D."/>
            <person name="Atkinson S.D."/>
            <person name="Neuhof M."/>
            <person name="Chang E.S."/>
            <person name="Philippe H."/>
            <person name="Cartwright P."/>
            <person name="Bartholomew J.L."/>
            <person name="Huchon D."/>
        </authorList>
    </citation>
    <scope>NUCLEOTIDE SEQUENCE</scope>
    <source>
        <strain evidence="2">Hz1</strain>
        <tissue evidence="2">Whole</tissue>
    </source>
</reference>
<evidence type="ECO:0000313" key="2">
    <source>
        <dbReference type="EMBL" id="NDJ92098.1"/>
    </source>
</evidence>
<dbReference type="GO" id="GO:0005634">
    <property type="term" value="C:nucleus"/>
    <property type="evidence" value="ECO:0007669"/>
    <property type="project" value="TreeGrafter"/>
</dbReference>
<dbReference type="PANTHER" id="PTHR12341:SF41">
    <property type="entry name" value="5'-3' EXORIBONUCLEASE 2"/>
    <property type="match status" value="1"/>
</dbReference>
<dbReference type="GO" id="GO:0003723">
    <property type="term" value="F:RNA binding"/>
    <property type="evidence" value="ECO:0007669"/>
    <property type="project" value="TreeGrafter"/>
</dbReference>
<proteinExistence type="predicted"/>
<dbReference type="EMBL" id="GHBP01000037">
    <property type="protein sequence ID" value="NDJ92098.1"/>
    <property type="molecule type" value="Transcribed_RNA"/>
</dbReference>
<dbReference type="PANTHER" id="PTHR12341">
    <property type="entry name" value="5'-&gt;3' EXORIBONUCLEASE"/>
    <property type="match status" value="1"/>
</dbReference>
<organism evidence="2">
    <name type="scientific">Henneguya salminicola</name>
    <name type="common">Myxosporean</name>
    <dbReference type="NCBI Taxonomy" id="69463"/>
    <lineage>
        <taxon>Eukaryota</taxon>
        <taxon>Metazoa</taxon>
        <taxon>Cnidaria</taxon>
        <taxon>Myxozoa</taxon>
        <taxon>Myxosporea</taxon>
        <taxon>Bivalvulida</taxon>
        <taxon>Platysporina</taxon>
        <taxon>Myxobolidae</taxon>
        <taxon>Henneguya</taxon>
    </lineage>
</organism>
<dbReference type="GO" id="GO:0000956">
    <property type="term" value="P:nuclear-transcribed mRNA catabolic process"/>
    <property type="evidence" value="ECO:0007669"/>
    <property type="project" value="TreeGrafter"/>
</dbReference>
<feature type="domain" description="Xrn1 helical" evidence="1">
    <location>
        <begin position="50"/>
        <end position="226"/>
    </location>
</feature>
<name>A0A6G3MDI4_HENSL</name>
<dbReference type="Pfam" id="PF17846">
    <property type="entry name" value="XRN_M"/>
    <property type="match status" value="1"/>
</dbReference>